<evidence type="ECO:0000256" key="3">
    <source>
        <dbReference type="ARBA" id="ARBA00022737"/>
    </source>
</evidence>
<dbReference type="Gene3D" id="1.10.238.10">
    <property type="entry name" value="EF-hand"/>
    <property type="match status" value="1"/>
</dbReference>
<dbReference type="InterPro" id="IPR052266">
    <property type="entry name" value="Miro-EF-hand_domain"/>
</dbReference>
<keyword evidence="2" id="KW-0479">Metal-binding</keyword>
<dbReference type="PROSITE" id="PS00018">
    <property type="entry name" value="EF_HAND_1"/>
    <property type="match status" value="1"/>
</dbReference>
<evidence type="ECO:0000313" key="7">
    <source>
        <dbReference type="Proteomes" id="UP001266305"/>
    </source>
</evidence>
<sequence>MDWQCMQSKGCFFLEEDGEIVSHQYRMQIAQRLKKEARLEIPGKKSTISLNAAVLAGTVGKPSPWLSVDTALYILKESESQANLQLVCFTELRNRENGFEKVFGWTGELGPGIYWLIPSTTGCRLRKEIKPVTDEAQLVYRDETGELFLTKEFRSTLSDIFEMIDLDGNGLLSLEEYNFFELRTSGEKCDEDAWAVCREDKKLALALDKTGPEVVKRHKR</sequence>
<comment type="subcellular location">
    <subcellularLocation>
        <location evidence="1">Membrane</location>
    </subcellularLocation>
</comment>
<proteinExistence type="predicted"/>
<dbReference type="EMBL" id="JASSZA010000007">
    <property type="protein sequence ID" value="KAK2107231.1"/>
    <property type="molecule type" value="Genomic_DNA"/>
</dbReference>
<keyword evidence="4" id="KW-0106">Calcium</keyword>
<evidence type="ECO:0000256" key="5">
    <source>
        <dbReference type="ARBA" id="ARBA00023136"/>
    </source>
</evidence>
<keyword evidence="5" id="KW-0472">Membrane</keyword>
<dbReference type="InterPro" id="IPR011992">
    <property type="entry name" value="EF-hand-dom_pair"/>
</dbReference>
<keyword evidence="7" id="KW-1185">Reference proteome</keyword>
<evidence type="ECO:0000256" key="4">
    <source>
        <dbReference type="ARBA" id="ARBA00022837"/>
    </source>
</evidence>
<accession>A0ABQ9VCW8</accession>
<dbReference type="PANTHER" id="PTHR46819:SF1">
    <property type="entry name" value="EF-HAND CALCIUM-BINDING DOMAIN-CONTAINING PROTEIN 7"/>
    <property type="match status" value="1"/>
</dbReference>
<organism evidence="6 7">
    <name type="scientific">Saguinus oedipus</name>
    <name type="common">Cotton-top tamarin</name>
    <name type="synonym">Oedipomidas oedipus</name>
    <dbReference type="NCBI Taxonomy" id="9490"/>
    <lineage>
        <taxon>Eukaryota</taxon>
        <taxon>Metazoa</taxon>
        <taxon>Chordata</taxon>
        <taxon>Craniata</taxon>
        <taxon>Vertebrata</taxon>
        <taxon>Euteleostomi</taxon>
        <taxon>Mammalia</taxon>
        <taxon>Eutheria</taxon>
        <taxon>Euarchontoglires</taxon>
        <taxon>Primates</taxon>
        <taxon>Haplorrhini</taxon>
        <taxon>Platyrrhini</taxon>
        <taxon>Cebidae</taxon>
        <taxon>Callitrichinae</taxon>
        <taxon>Saguinus</taxon>
    </lineage>
</organism>
<gene>
    <name evidence="6" type="primary">EFCAB7_2</name>
    <name evidence="6" type="ORF">P7K49_016745</name>
</gene>
<dbReference type="InterPro" id="IPR018247">
    <property type="entry name" value="EF_Hand_1_Ca_BS"/>
</dbReference>
<keyword evidence="3" id="KW-0677">Repeat</keyword>
<dbReference type="SUPFAM" id="SSF47473">
    <property type="entry name" value="EF-hand"/>
    <property type="match status" value="1"/>
</dbReference>
<dbReference type="PANTHER" id="PTHR46819">
    <property type="entry name" value="EF-HAND CALCIUM-BINDING DOMAIN-CONTAINING PROTEIN 7"/>
    <property type="match status" value="1"/>
</dbReference>
<comment type="caution">
    <text evidence="6">The sequence shown here is derived from an EMBL/GenBank/DDBJ whole genome shotgun (WGS) entry which is preliminary data.</text>
</comment>
<evidence type="ECO:0000256" key="1">
    <source>
        <dbReference type="ARBA" id="ARBA00004370"/>
    </source>
</evidence>
<name>A0ABQ9VCW8_SAGOE</name>
<reference evidence="6 7" key="1">
    <citation type="submission" date="2023-05" db="EMBL/GenBank/DDBJ databases">
        <title>B98-5 Cell Line De Novo Hybrid Assembly: An Optical Mapping Approach.</title>
        <authorList>
            <person name="Kananen K."/>
            <person name="Auerbach J.A."/>
            <person name="Kautto E."/>
            <person name="Blachly J.S."/>
        </authorList>
    </citation>
    <scope>NUCLEOTIDE SEQUENCE [LARGE SCALE GENOMIC DNA]</scope>
    <source>
        <strain evidence="6">B95-8</strain>
        <tissue evidence="6">Cell line</tissue>
    </source>
</reference>
<evidence type="ECO:0000256" key="2">
    <source>
        <dbReference type="ARBA" id="ARBA00022723"/>
    </source>
</evidence>
<protein>
    <submittedName>
        <fullName evidence="6">EF-hand calcium-binding domain-containing protein 7</fullName>
    </submittedName>
</protein>
<dbReference type="Proteomes" id="UP001266305">
    <property type="component" value="Unassembled WGS sequence"/>
</dbReference>
<evidence type="ECO:0000313" key="6">
    <source>
        <dbReference type="EMBL" id="KAK2107231.1"/>
    </source>
</evidence>